<organism evidence="1">
    <name type="scientific">uncultured marine group II/III euryarchaeote KM3_185_F04</name>
    <dbReference type="NCBI Taxonomy" id="1457949"/>
    <lineage>
        <taxon>Archaea</taxon>
        <taxon>Methanobacteriati</taxon>
        <taxon>Methanobacteriota</taxon>
        <taxon>environmental samples</taxon>
    </lineage>
</organism>
<dbReference type="EMBL" id="KF900744">
    <property type="protein sequence ID" value="AIF05576.1"/>
    <property type="molecule type" value="Genomic_DNA"/>
</dbReference>
<protein>
    <submittedName>
        <fullName evidence="1">Uncharacterized protein</fullName>
    </submittedName>
</protein>
<reference evidence="1" key="1">
    <citation type="journal article" date="2014" name="Genome Biol. Evol.">
        <title>Pangenome evidence for extensive interdomain horizontal transfer affecting lineage core and shell genes in uncultured planktonic thaumarchaeota and euryarchaeota.</title>
        <authorList>
            <person name="Deschamps P."/>
            <person name="Zivanovic Y."/>
            <person name="Moreira D."/>
            <person name="Rodriguez-Valera F."/>
            <person name="Lopez-Garcia P."/>
        </authorList>
    </citation>
    <scope>NUCLEOTIDE SEQUENCE</scope>
</reference>
<accession>A0A075GNK2</accession>
<evidence type="ECO:0000313" key="1">
    <source>
        <dbReference type="EMBL" id="AIF05576.1"/>
    </source>
</evidence>
<dbReference type="AlphaFoldDB" id="A0A075GNK2"/>
<sequence>MADSVEIESQYAPPIAECAHCEHMLPPGLGEKECKVCGAVCRVSHPPTIDSLTDEALPCPHCNTVVVAGTDERPVDITCGACMGSFTLTPKVVKVEIDCPGCERTLRIRPRPGTRELKCPACESKFNVTF</sequence>
<name>A0A075GNK2_9EURY</name>
<proteinExistence type="predicted"/>